<feature type="domain" description="Phytochrome chromophore attachment site" evidence="1">
    <location>
        <begin position="266"/>
        <end position="310"/>
    </location>
</feature>
<gene>
    <name evidence="2" type="ORF">F8S09_14705</name>
</gene>
<accession>A0A7X1NYW3</accession>
<dbReference type="InterPro" id="IPR016132">
    <property type="entry name" value="Phyto_chromo_attachment"/>
</dbReference>
<reference evidence="2 3" key="1">
    <citation type="submission" date="2019-10" db="EMBL/GenBank/DDBJ databases">
        <title>Deinococcus sp. isolated from soil.</title>
        <authorList>
            <person name="Li Y."/>
            <person name="Wang J."/>
        </authorList>
    </citation>
    <scope>NUCLEOTIDE SEQUENCE [LARGE SCALE GENOMIC DNA]</scope>
    <source>
        <strain evidence="2 3">SDU3-2</strain>
    </source>
</reference>
<dbReference type="EMBL" id="WBSL01000011">
    <property type="protein sequence ID" value="MPY67911.1"/>
    <property type="molecule type" value="Genomic_DNA"/>
</dbReference>
<dbReference type="InterPro" id="IPR018777">
    <property type="entry name" value="Replication_initiator_prot_A"/>
</dbReference>
<proteinExistence type="predicted"/>
<dbReference type="Pfam" id="PF10134">
    <property type="entry name" value="RPA"/>
    <property type="match status" value="1"/>
</dbReference>
<protein>
    <submittedName>
        <fullName evidence="2">Plasmid replication initiator protein</fullName>
    </submittedName>
</protein>
<evidence type="ECO:0000259" key="1">
    <source>
        <dbReference type="PROSITE" id="PS50046"/>
    </source>
</evidence>
<sequence>MTTIKGVDNARINELDLARAGIVSASQAAPKEHEWVSEFEANGVHYRVEGHAHRGRPYGLDGDILLALQTLFFRAGCPENNRVRVPPAVLLTMTGLSRSAKDYVRLREGLLRIASVRWELTTRSLGKYRPEDNRTASTGLISDLWLDNDEGMAPLPGVRVSADSHVDVVFTATFAALIRDGLYQILDGDLMARLGSTPSRALYRCLAAHRIRGEHLTQELRVNLRDWLEACGMRGRTDAALRSLEASHERLIAEGYLDAVEDEGRGTRRFLTYRFRAAAHPELVAELKTRGVVPGVAATLSADYPERVRPAIHAVEFRMQGGWKPRSLAAAVVDAVKNPEKYGYALPDASPVVKRKRQAKPRPDAAVPGHNVPSDPRELVRSLLRVKLKREASAAALQALAELSPEGLATLRQALTSQPTAQALAFTTAVLHEPL</sequence>
<organism evidence="2 3">
    <name type="scientific">Deinococcus terrestris</name>
    <dbReference type="NCBI Taxonomy" id="2651870"/>
    <lineage>
        <taxon>Bacteria</taxon>
        <taxon>Thermotogati</taxon>
        <taxon>Deinococcota</taxon>
        <taxon>Deinococci</taxon>
        <taxon>Deinococcales</taxon>
        <taxon>Deinococcaceae</taxon>
        <taxon>Deinococcus</taxon>
    </lineage>
</organism>
<dbReference type="Proteomes" id="UP000484842">
    <property type="component" value="Unassembled WGS sequence"/>
</dbReference>
<name>A0A7X1NYW3_9DEIO</name>
<comment type="caution">
    <text evidence="2">The sequence shown here is derived from an EMBL/GenBank/DDBJ whole genome shotgun (WGS) entry which is preliminary data.</text>
</comment>
<evidence type="ECO:0000313" key="2">
    <source>
        <dbReference type="EMBL" id="MPY67911.1"/>
    </source>
</evidence>
<dbReference type="RefSeq" id="WP_152872225.1">
    <property type="nucleotide sequence ID" value="NZ_WBSL01000011.1"/>
</dbReference>
<dbReference type="PROSITE" id="PS50046">
    <property type="entry name" value="PHYTOCHROME_2"/>
    <property type="match status" value="1"/>
</dbReference>
<dbReference type="AlphaFoldDB" id="A0A7X1NYW3"/>
<evidence type="ECO:0000313" key="3">
    <source>
        <dbReference type="Proteomes" id="UP000484842"/>
    </source>
</evidence>
<keyword evidence="3" id="KW-1185">Reference proteome</keyword>